<reference evidence="1 2" key="1">
    <citation type="submission" date="2024-04" db="EMBL/GenBank/DDBJ databases">
        <title>Tritrichomonas musculus Genome.</title>
        <authorList>
            <person name="Alves-Ferreira E."/>
            <person name="Grigg M."/>
            <person name="Lorenzi H."/>
            <person name="Galac M."/>
        </authorList>
    </citation>
    <scope>NUCLEOTIDE SEQUENCE [LARGE SCALE GENOMIC DNA]</scope>
    <source>
        <strain evidence="1 2">EAF2021</strain>
    </source>
</reference>
<sequence length="92" mass="11190">MTSEETTDISDDDDDNQFRLKDYDWKSRVKVLDAETILSEIRNKIHPKKDYDSPLLLKSDIKEAIQYEVIRARYNNPQNRRKKNQRFRQRMD</sequence>
<protein>
    <submittedName>
        <fullName evidence="1">Uncharacterized protein</fullName>
    </submittedName>
</protein>
<evidence type="ECO:0000313" key="1">
    <source>
        <dbReference type="EMBL" id="KAK8843136.1"/>
    </source>
</evidence>
<gene>
    <name evidence="1" type="ORF">M9Y10_025330</name>
</gene>
<proteinExistence type="predicted"/>
<keyword evidence="2" id="KW-1185">Reference proteome</keyword>
<name>A0ABR2HA65_9EUKA</name>
<organism evidence="1 2">
    <name type="scientific">Tritrichomonas musculus</name>
    <dbReference type="NCBI Taxonomy" id="1915356"/>
    <lineage>
        <taxon>Eukaryota</taxon>
        <taxon>Metamonada</taxon>
        <taxon>Parabasalia</taxon>
        <taxon>Tritrichomonadida</taxon>
        <taxon>Tritrichomonadidae</taxon>
        <taxon>Tritrichomonas</taxon>
    </lineage>
</organism>
<evidence type="ECO:0000313" key="2">
    <source>
        <dbReference type="Proteomes" id="UP001470230"/>
    </source>
</evidence>
<comment type="caution">
    <text evidence="1">The sequence shown here is derived from an EMBL/GenBank/DDBJ whole genome shotgun (WGS) entry which is preliminary data.</text>
</comment>
<dbReference type="Proteomes" id="UP001470230">
    <property type="component" value="Unassembled WGS sequence"/>
</dbReference>
<dbReference type="EMBL" id="JAPFFF010000036">
    <property type="protein sequence ID" value="KAK8843136.1"/>
    <property type="molecule type" value="Genomic_DNA"/>
</dbReference>
<accession>A0ABR2HA65</accession>